<dbReference type="AlphaFoldDB" id="A0A178M9B0"/>
<evidence type="ECO:0000313" key="3">
    <source>
        <dbReference type="Proteomes" id="UP000078543"/>
    </source>
</evidence>
<accession>A0A178M9B0</accession>
<dbReference type="Proteomes" id="UP000078543">
    <property type="component" value="Unassembled WGS sequence"/>
</dbReference>
<dbReference type="STRING" id="1437059.A6A05_04240"/>
<evidence type="ECO:0000313" key="2">
    <source>
        <dbReference type="EMBL" id="OAN45339.1"/>
    </source>
</evidence>
<dbReference type="RefSeq" id="WP_068504099.1">
    <property type="nucleotide sequence ID" value="NZ_LWQU01000185.1"/>
</dbReference>
<gene>
    <name evidence="2" type="ORF">A6A05_04240</name>
</gene>
<dbReference type="InterPro" id="IPR009506">
    <property type="entry name" value="YjiS-like"/>
</dbReference>
<reference evidence="2 3" key="1">
    <citation type="submission" date="2016-04" db="EMBL/GenBank/DDBJ databases">
        <title>Draft genome sequence of freshwater magnetotactic bacteria Magnetospirillum marisnigri SP-1 and Magnetospirillum moscoviense BB-1.</title>
        <authorList>
            <person name="Koziaeva V."/>
            <person name="Dziuba M.V."/>
            <person name="Ivanov T.M."/>
            <person name="Kuznetsov B."/>
            <person name="Grouzdev D.S."/>
        </authorList>
    </citation>
    <scope>NUCLEOTIDE SEQUENCE [LARGE SCALE GENOMIC DNA]</scope>
    <source>
        <strain evidence="2 3">BB-1</strain>
    </source>
</reference>
<organism evidence="2 3">
    <name type="scientific">Magnetospirillum moscoviense</name>
    <dbReference type="NCBI Taxonomy" id="1437059"/>
    <lineage>
        <taxon>Bacteria</taxon>
        <taxon>Pseudomonadati</taxon>
        <taxon>Pseudomonadota</taxon>
        <taxon>Alphaproteobacteria</taxon>
        <taxon>Rhodospirillales</taxon>
        <taxon>Rhodospirillaceae</taxon>
        <taxon>Magnetospirillum</taxon>
    </lineage>
</organism>
<dbReference type="EMBL" id="LWQU01000185">
    <property type="protein sequence ID" value="OAN45339.1"/>
    <property type="molecule type" value="Genomic_DNA"/>
</dbReference>
<keyword evidence="3" id="KW-1185">Reference proteome</keyword>
<dbReference type="Pfam" id="PF06568">
    <property type="entry name" value="YjiS-like"/>
    <property type="match status" value="1"/>
</dbReference>
<protein>
    <recommendedName>
        <fullName evidence="1">YjiS-like domain-containing protein</fullName>
    </recommendedName>
</protein>
<name>A0A178M9B0_9PROT</name>
<proteinExistence type="predicted"/>
<comment type="caution">
    <text evidence="2">The sequence shown here is derived from an EMBL/GenBank/DDBJ whole genome shotgun (WGS) entry which is preliminary data.</text>
</comment>
<evidence type="ECO:0000259" key="1">
    <source>
        <dbReference type="Pfam" id="PF06568"/>
    </source>
</evidence>
<feature type="domain" description="YjiS-like" evidence="1">
    <location>
        <begin position="22"/>
        <end position="50"/>
    </location>
</feature>
<sequence length="65" mass="7596">MTISSTDERTTFVRWLDHGLDWLDRARERRLAQRLDDRLLADIGVSRGDLAARLTEAKEPPFDRD</sequence>